<dbReference type="InterPro" id="IPR037914">
    <property type="entry name" value="SpoVT-AbrB_sf"/>
</dbReference>
<dbReference type="NCBIfam" id="TIGR01439">
    <property type="entry name" value="lp_hng_hel_AbrB"/>
    <property type="match status" value="1"/>
</dbReference>
<gene>
    <name evidence="2" type="ORF">FTV88_1196</name>
</gene>
<keyword evidence="2" id="KW-0238">DNA-binding</keyword>
<reference evidence="3" key="1">
    <citation type="submission" date="2019-11" db="EMBL/GenBank/DDBJ databases">
        <title>Genome sequence of Heliorestis convoluta strain HH, an alkaliphilic and minimalistic phototrophic bacterium from a soda lake in Egypt.</title>
        <authorList>
            <person name="Dewey E.D."/>
            <person name="Stokes L.M."/>
            <person name="Burchell B.M."/>
            <person name="Shaffer K.N."/>
            <person name="Huntington A.M."/>
            <person name="Baker J.M."/>
            <person name="Nadendla S."/>
            <person name="Giglio M.G."/>
            <person name="Touchman J.W."/>
            <person name="Blankenship R.E."/>
            <person name="Madigan M.T."/>
            <person name="Sattley W.M."/>
        </authorList>
    </citation>
    <scope>NUCLEOTIDE SEQUENCE [LARGE SCALE GENOMIC DNA]</scope>
    <source>
        <strain evidence="3">HH</strain>
    </source>
</reference>
<accession>A0A5Q2N0P7</accession>
<dbReference type="GO" id="GO:0003677">
    <property type="term" value="F:DNA binding"/>
    <property type="evidence" value="ECO:0007669"/>
    <property type="project" value="UniProtKB-KW"/>
</dbReference>
<sequence>MEIAKVMAKGQVTIPMSVRKKLNLKEGDKVAFIEKDGVILIANSTMMALLQVQDAFEGEAKRIGLESEEDVVALVKEVRREMREDK</sequence>
<protein>
    <submittedName>
        <fullName evidence="2">AbrB/MazE/SpoVT family DNA-binding domain-containing protein</fullName>
    </submittedName>
</protein>
<evidence type="ECO:0000259" key="1">
    <source>
        <dbReference type="SMART" id="SM00966"/>
    </source>
</evidence>
<dbReference type="InterPro" id="IPR007159">
    <property type="entry name" value="SpoVT-AbrB_dom"/>
</dbReference>
<feature type="domain" description="SpoVT-AbrB" evidence="1">
    <location>
        <begin position="4"/>
        <end position="49"/>
    </location>
</feature>
<dbReference type="SMART" id="SM00966">
    <property type="entry name" value="SpoVT_AbrB"/>
    <property type="match status" value="1"/>
</dbReference>
<name>A0A5Q2N0P7_9FIRM</name>
<organism evidence="2 3">
    <name type="scientific">Heliorestis convoluta</name>
    <dbReference type="NCBI Taxonomy" id="356322"/>
    <lineage>
        <taxon>Bacteria</taxon>
        <taxon>Bacillati</taxon>
        <taxon>Bacillota</taxon>
        <taxon>Clostridia</taxon>
        <taxon>Eubacteriales</taxon>
        <taxon>Heliobacteriaceae</taxon>
        <taxon>Heliorestis</taxon>
    </lineage>
</organism>
<evidence type="ECO:0000313" key="3">
    <source>
        <dbReference type="Proteomes" id="UP000366051"/>
    </source>
</evidence>
<keyword evidence="3" id="KW-1185">Reference proteome</keyword>
<dbReference type="EMBL" id="CP045875">
    <property type="protein sequence ID" value="QGG47343.1"/>
    <property type="molecule type" value="Genomic_DNA"/>
</dbReference>
<dbReference type="OrthoDB" id="9815852at2"/>
<dbReference type="SUPFAM" id="SSF89447">
    <property type="entry name" value="AbrB/MazE/MraZ-like"/>
    <property type="match status" value="1"/>
</dbReference>
<proteinExistence type="predicted"/>
<dbReference type="AlphaFoldDB" id="A0A5Q2N0P7"/>
<evidence type="ECO:0000313" key="2">
    <source>
        <dbReference type="EMBL" id="QGG47343.1"/>
    </source>
</evidence>
<dbReference type="KEGG" id="hcv:FTV88_1196"/>
<dbReference type="Gene3D" id="2.10.260.10">
    <property type="match status" value="1"/>
</dbReference>
<dbReference type="RefSeq" id="WP_153724741.1">
    <property type="nucleotide sequence ID" value="NZ_CP045875.1"/>
</dbReference>
<dbReference type="Pfam" id="PF04014">
    <property type="entry name" value="MazE_antitoxin"/>
    <property type="match status" value="1"/>
</dbReference>
<dbReference type="Proteomes" id="UP000366051">
    <property type="component" value="Chromosome"/>
</dbReference>